<feature type="non-terminal residue" evidence="2">
    <location>
        <position position="1"/>
    </location>
</feature>
<dbReference type="Pfam" id="PF07714">
    <property type="entry name" value="PK_Tyr_Ser-Thr"/>
    <property type="match status" value="1"/>
</dbReference>
<dbReference type="OrthoDB" id="4062651at2759"/>
<evidence type="ECO:0000313" key="2">
    <source>
        <dbReference type="EMBL" id="KIJ27057.1"/>
    </source>
</evidence>
<dbReference type="InterPro" id="IPR020635">
    <property type="entry name" value="Tyr_kinase_cat_dom"/>
</dbReference>
<dbReference type="InterPro" id="IPR050167">
    <property type="entry name" value="Ser_Thr_protein_kinase"/>
</dbReference>
<dbReference type="InterPro" id="IPR001245">
    <property type="entry name" value="Ser-Thr/Tyr_kinase_cat_dom"/>
</dbReference>
<dbReference type="Gene3D" id="1.10.510.10">
    <property type="entry name" value="Transferase(Phosphotransferase) domain 1"/>
    <property type="match status" value="1"/>
</dbReference>
<dbReference type="PANTHER" id="PTHR23257">
    <property type="entry name" value="SERINE-THREONINE PROTEIN KINASE"/>
    <property type="match status" value="1"/>
</dbReference>
<accession>A0A0C9UD44</accession>
<reference evidence="2 3" key="1">
    <citation type="submission" date="2014-06" db="EMBL/GenBank/DDBJ databases">
        <title>Evolutionary Origins and Diversification of the Mycorrhizal Mutualists.</title>
        <authorList>
            <consortium name="DOE Joint Genome Institute"/>
            <consortium name="Mycorrhizal Genomics Consortium"/>
            <person name="Kohler A."/>
            <person name="Kuo A."/>
            <person name="Nagy L.G."/>
            <person name="Floudas D."/>
            <person name="Copeland A."/>
            <person name="Barry K.W."/>
            <person name="Cichocki N."/>
            <person name="Veneault-Fourrey C."/>
            <person name="LaButti K."/>
            <person name="Lindquist E.A."/>
            <person name="Lipzen A."/>
            <person name="Lundell T."/>
            <person name="Morin E."/>
            <person name="Murat C."/>
            <person name="Riley R."/>
            <person name="Ohm R."/>
            <person name="Sun H."/>
            <person name="Tunlid A."/>
            <person name="Henrissat B."/>
            <person name="Grigoriev I.V."/>
            <person name="Hibbett D.S."/>
            <person name="Martin F."/>
        </authorList>
    </citation>
    <scope>NUCLEOTIDE SEQUENCE [LARGE SCALE GENOMIC DNA]</scope>
    <source>
        <strain evidence="2 3">SS14</strain>
    </source>
</reference>
<dbReference type="GO" id="GO:0007165">
    <property type="term" value="P:signal transduction"/>
    <property type="evidence" value="ECO:0007669"/>
    <property type="project" value="TreeGrafter"/>
</dbReference>
<evidence type="ECO:0000313" key="3">
    <source>
        <dbReference type="Proteomes" id="UP000054279"/>
    </source>
</evidence>
<dbReference type="HOGENOM" id="CLU_000288_7_18_1"/>
<dbReference type="AlphaFoldDB" id="A0A0C9UD44"/>
<dbReference type="GO" id="GO:0004713">
    <property type="term" value="F:protein tyrosine kinase activity"/>
    <property type="evidence" value="ECO:0007669"/>
    <property type="project" value="InterPro"/>
</dbReference>
<gene>
    <name evidence="2" type="ORF">M422DRAFT_191487</name>
</gene>
<organism evidence="2 3">
    <name type="scientific">Sphaerobolus stellatus (strain SS14)</name>
    <dbReference type="NCBI Taxonomy" id="990650"/>
    <lineage>
        <taxon>Eukaryota</taxon>
        <taxon>Fungi</taxon>
        <taxon>Dikarya</taxon>
        <taxon>Basidiomycota</taxon>
        <taxon>Agaricomycotina</taxon>
        <taxon>Agaricomycetes</taxon>
        <taxon>Phallomycetidae</taxon>
        <taxon>Geastrales</taxon>
        <taxon>Sphaerobolaceae</taxon>
        <taxon>Sphaerobolus</taxon>
    </lineage>
</organism>
<dbReference type="PROSITE" id="PS50011">
    <property type="entry name" value="PROTEIN_KINASE_DOM"/>
    <property type="match status" value="1"/>
</dbReference>
<dbReference type="EMBL" id="KN837348">
    <property type="protein sequence ID" value="KIJ27057.1"/>
    <property type="molecule type" value="Genomic_DNA"/>
</dbReference>
<dbReference type="InterPro" id="IPR011009">
    <property type="entry name" value="Kinase-like_dom_sf"/>
</dbReference>
<name>A0A0C9UD44_SPHS4</name>
<dbReference type="InterPro" id="IPR000719">
    <property type="entry name" value="Prot_kinase_dom"/>
</dbReference>
<dbReference type="SUPFAM" id="SSF56112">
    <property type="entry name" value="Protein kinase-like (PK-like)"/>
    <property type="match status" value="1"/>
</dbReference>
<dbReference type="Proteomes" id="UP000054279">
    <property type="component" value="Unassembled WGS sequence"/>
</dbReference>
<sequence length="192" mass="21677">LSHPNILPFLGYSKTFSENPSFDIPALISPCMSNSTLPQYLGRKPGENKLLIGRIAKGISYLHENNIIQGNIRGIYHKCRTFANTLLKIIKINILVSKDGTPCITDFGLSRILKETISGLKTSNFTGCTRWMVPELFHEYKITKESDVWAFGMTILEVIYGQPPFYEVEKDLVVFSRLTNGRLPVRPLELAD</sequence>
<keyword evidence="3" id="KW-1185">Reference proteome</keyword>
<feature type="domain" description="Protein kinase" evidence="1">
    <location>
        <begin position="1"/>
        <end position="192"/>
    </location>
</feature>
<dbReference type="SMART" id="SM00219">
    <property type="entry name" value="TyrKc"/>
    <property type="match status" value="1"/>
</dbReference>
<protein>
    <recommendedName>
        <fullName evidence="1">Protein kinase domain-containing protein</fullName>
    </recommendedName>
</protein>
<dbReference type="GO" id="GO:0005524">
    <property type="term" value="F:ATP binding"/>
    <property type="evidence" value="ECO:0007669"/>
    <property type="project" value="InterPro"/>
</dbReference>
<evidence type="ECO:0000259" key="1">
    <source>
        <dbReference type="PROSITE" id="PS50011"/>
    </source>
</evidence>
<dbReference type="PANTHER" id="PTHR23257:SF958">
    <property type="entry name" value="SERINE_THREONINE-PROTEIN KINASE WNK4"/>
    <property type="match status" value="1"/>
</dbReference>
<dbReference type="GO" id="GO:0005737">
    <property type="term" value="C:cytoplasm"/>
    <property type="evidence" value="ECO:0007669"/>
    <property type="project" value="TreeGrafter"/>
</dbReference>
<proteinExistence type="predicted"/>